<evidence type="ECO:0000313" key="10">
    <source>
        <dbReference type="EMBL" id="TWT85999.1"/>
    </source>
</evidence>
<dbReference type="InterPro" id="IPR004812">
    <property type="entry name" value="Efflux_drug-R_Bcr/CmlA"/>
</dbReference>
<gene>
    <name evidence="10" type="primary">bcr</name>
    <name evidence="10" type="ORF">Pla123a_08070</name>
</gene>
<evidence type="ECO:0000256" key="5">
    <source>
        <dbReference type="ARBA" id="ARBA00022692"/>
    </source>
</evidence>
<evidence type="ECO:0000256" key="7">
    <source>
        <dbReference type="ARBA" id="ARBA00023136"/>
    </source>
</evidence>
<evidence type="ECO:0000256" key="3">
    <source>
        <dbReference type="ARBA" id="ARBA00022448"/>
    </source>
</evidence>
<evidence type="ECO:0000256" key="4">
    <source>
        <dbReference type="ARBA" id="ARBA00022475"/>
    </source>
</evidence>
<dbReference type="NCBIfam" id="TIGR00710">
    <property type="entry name" value="efflux_Bcr_CflA"/>
    <property type="match status" value="1"/>
</dbReference>
<evidence type="ECO:0000256" key="8">
    <source>
        <dbReference type="SAM" id="Phobius"/>
    </source>
</evidence>
<feature type="transmembrane region" description="Helical" evidence="8">
    <location>
        <begin position="114"/>
        <end position="135"/>
    </location>
</feature>
<protein>
    <submittedName>
        <fullName evidence="10">Bicyclomycin resistance protein</fullName>
    </submittedName>
</protein>
<evidence type="ECO:0000259" key="9">
    <source>
        <dbReference type="PROSITE" id="PS50850"/>
    </source>
</evidence>
<dbReference type="GO" id="GO:0005886">
    <property type="term" value="C:plasma membrane"/>
    <property type="evidence" value="ECO:0007669"/>
    <property type="project" value="UniProtKB-SubCell"/>
</dbReference>
<dbReference type="RefSeq" id="WP_146584213.1">
    <property type="nucleotide sequence ID" value="NZ_SJPO01000001.1"/>
</dbReference>
<dbReference type="FunFam" id="1.20.1720.10:FF:000005">
    <property type="entry name" value="Bcr/CflA family efflux transporter"/>
    <property type="match status" value="1"/>
</dbReference>
<evidence type="ECO:0000256" key="6">
    <source>
        <dbReference type="ARBA" id="ARBA00022989"/>
    </source>
</evidence>
<keyword evidence="11" id="KW-1185">Reference proteome</keyword>
<feature type="transmembrane region" description="Helical" evidence="8">
    <location>
        <begin position="218"/>
        <end position="242"/>
    </location>
</feature>
<dbReference type="GO" id="GO:1990961">
    <property type="term" value="P:xenobiotic detoxification by transmembrane export across the plasma membrane"/>
    <property type="evidence" value="ECO:0007669"/>
    <property type="project" value="InterPro"/>
</dbReference>
<dbReference type="Pfam" id="PF07690">
    <property type="entry name" value="MFS_1"/>
    <property type="match status" value="1"/>
</dbReference>
<feature type="transmembrane region" description="Helical" evidence="8">
    <location>
        <begin position="381"/>
        <end position="399"/>
    </location>
</feature>
<accession>A0A5C5ZEY0</accession>
<proteinExistence type="inferred from homology"/>
<organism evidence="10 11">
    <name type="scientific">Posidoniimonas polymericola</name>
    <dbReference type="NCBI Taxonomy" id="2528002"/>
    <lineage>
        <taxon>Bacteria</taxon>
        <taxon>Pseudomonadati</taxon>
        <taxon>Planctomycetota</taxon>
        <taxon>Planctomycetia</taxon>
        <taxon>Pirellulales</taxon>
        <taxon>Lacipirellulaceae</taxon>
        <taxon>Posidoniimonas</taxon>
    </lineage>
</organism>
<dbReference type="SUPFAM" id="SSF103473">
    <property type="entry name" value="MFS general substrate transporter"/>
    <property type="match status" value="1"/>
</dbReference>
<feature type="transmembrane region" description="Helical" evidence="8">
    <location>
        <begin position="319"/>
        <end position="339"/>
    </location>
</feature>
<dbReference type="Gene3D" id="1.20.1720.10">
    <property type="entry name" value="Multidrug resistance protein D"/>
    <property type="match status" value="1"/>
</dbReference>
<dbReference type="InterPro" id="IPR036259">
    <property type="entry name" value="MFS_trans_sf"/>
</dbReference>
<feature type="transmembrane region" description="Helical" evidence="8">
    <location>
        <begin position="90"/>
        <end position="108"/>
    </location>
</feature>
<evidence type="ECO:0000313" key="11">
    <source>
        <dbReference type="Proteomes" id="UP000318478"/>
    </source>
</evidence>
<feature type="transmembrane region" description="Helical" evidence="8">
    <location>
        <begin position="262"/>
        <end position="280"/>
    </location>
</feature>
<dbReference type="InterPro" id="IPR020846">
    <property type="entry name" value="MFS_dom"/>
</dbReference>
<reference evidence="10 11" key="1">
    <citation type="submission" date="2019-02" db="EMBL/GenBank/DDBJ databases">
        <title>Deep-cultivation of Planctomycetes and their phenomic and genomic characterization uncovers novel biology.</title>
        <authorList>
            <person name="Wiegand S."/>
            <person name="Jogler M."/>
            <person name="Boedeker C."/>
            <person name="Pinto D."/>
            <person name="Vollmers J."/>
            <person name="Rivas-Marin E."/>
            <person name="Kohn T."/>
            <person name="Peeters S.H."/>
            <person name="Heuer A."/>
            <person name="Rast P."/>
            <person name="Oberbeckmann S."/>
            <person name="Bunk B."/>
            <person name="Jeske O."/>
            <person name="Meyerdierks A."/>
            <person name="Storesund J.E."/>
            <person name="Kallscheuer N."/>
            <person name="Luecker S."/>
            <person name="Lage O.M."/>
            <person name="Pohl T."/>
            <person name="Merkel B.J."/>
            <person name="Hornburger P."/>
            <person name="Mueller R.-W."/>
            <person name="Bruemmer F."/>
            <person name="Labrenz M."/>
            <person name="Spormann A.M."/>
            <person name="Op Den Camp H."/>
            <person name="Overmann J."/>
            <person name="Amann R."/>
            <person name="Jetten M.S.M."/>
            <person name="Mascher T."/>
            <person name="Medema M.H."/>
            <person name="Devos D.P."/>
            <person name="Kaster A.-K."/>
            <person name="Ovreas L."/>
            <person name="Rohde M."/>
            <person name="Galperin M.Y."/>
            <person name="Jogler C."/>
        </authorList>
    </citation>
    <scope>NUCLEOTIDE SEQUENCE [LARGE SCALE GENOMIC DNA]</scope>
    <source>
        <strain evidence="10 11">Pla123a</strain>
    </source>
</reference>
<dbReference type="Proteomes" id="UP000318478">
    <property type="component" value="Unassembled WGS sequence"/>
</dbReference>
<comment type="caution">
    <text evidence="10">The sequence shown here is derived from an EMBL/GenBank/DDBJ whole genome shotgun (WGS) entry which is preliminary data.</text>
</comment>
<keyword evidence="5 8" id="KW-0812">Transmembrane</keyword>
<dbReference type="CDD" id="cd17320">
    <property type="entry name" value="MFS_MdfA_MDR_like"/>
    <property type="match status" value="1"/>
</dbReference>
<dbReference type="InterPro" id="IPR005829">
    <property type="entry name" value="Sugar_transporter_CS"/>
</dbReference>
<name>A0A5C5ZEY0_9BACT</name>
<comment type="subcellular location">
    <subcellularLocation>
        <location evidence="1">Cell membrane</location>
        <topology evidence="1">Multi-pass membrane protein</topology>
    </subcellularLocation>
</comment>
<feature type="transmembrane region" description="Helical" evidence="8">
    <location>
        <begin position="351"/>
        <end position="375"/>
    </location>
</feature>
<dbReference type="PANTHER" id="PTHR23502">
    <property type="entry name" value="MAJOR FACILITATOR SUPERFAMILY"/>
    <property type="match status" value="1"/>
</dbReference>
<keyword evidence="7 8" id="KW-0472">Membrane</keyword>
<evidence type="ECO:0000256" key="1">
    <source>
        <dbReference type="ARBA" id="ARBA00004651"/>
    </source>
</evidence>
<feature type="transmembrane region" description="Helical" evidence="8">
    <location>
        <begin position="21"/>
        <end position="41"/>
    </location>
</feature>
<dbReference type="EMBL" id="SJPO01000001">
    <property type="protein sequence ID" value="TWT85999.1"/>
    <property type="molecule type" value="Genomic_DNA"/>
</dbReference>
<dbReference type="PROSITE" id="PS00216">
    <property type="entry name" value="SUGAR_TRANSPORT_1"/>
    <property type="match status" value="1"/>
</dbReference>
<keyword evidence="3" id="KW-0813">Transport</keyword>
<feature type="domain" description="Major facilitator superfamily (MFS) profile" evidence="9">
    <location>
        <begin position="20"/>
        <end position="406"/>
    </location>
</feature>
<dbReference type="PANTHER" id="PTHR23502:SF132">
    <property type="entry name" value="POLYAMINE TRANSPORTER 2-RELATED"/>
    <property type="match status" value="1"/>
</dbReference>
<feature type="transmembrane region" description="Helical" evidence="8">
    <location>
        <begin position="177"/>
        <end position="197"/>
    </location>
</feature>
<feature type="transmembrane region" description="Helical" evidence="8">
    <location>
        <begin position="292"/>
        <end position="313"/>
    </location>
</feature>
<dbReference type="PROSITE" id="PS50850">
    <property type="entry name" value="MFS"/>
    <property type="match status" value="1"/>
</dbReference>
<dbReference type="OrthoDB" id="9800416at2"/>
<dbReference type="AlphaFoldDB" id="A0A5C5ZEY0"/>
<keyword evidence="6 8" id="KW-1133">Transmembrane helix</keyword>
<evidence type="ECO:0000256" key="2">
    <source>
        <dbReference type="ARBA" id="ARBA00006236"/>
    </source>
</evidence>
<dbReference type="GO" id="GO:0042910">
    <property type="term" value="F:xenobiotic transmembrane transporter activity"/>
    <property type="evidence" value="ECO:0007669"/>
    <property type="project" value="InterPro"/>
</dbReference>
<sequence length="406" mass="42085">MPPTVEAANEVASVERTQPTFVLVGLLGTLTAFSPLAIDMYLPAFPQIQRDLAAPDGTMELTLSFFLAGLAIGQFFIGPVSDRYGRRRPLLFGCCGFALASVGCLLAPSVELLIAARFAMGFAGSAGLVVSRAVVRDLFDESESASVYSLMMMVTGVAPVVAPLIGGQLLAVAPWQTVFWVLAAIGVACAAAVALTLGESLPREERSEQLRGMIGRSLTFFTHGTFLPYALAIGMACGALFAYIAAAPTVFMDHFGLSPQTFSYFFAGNAVGLVVTAQLNRRLLTRFGPRTLLSFGANIAAAAGVGLLIAAWTGVGGFWLFYALLFTCVATLGLLFPNATAAAMAPFAGRAGAASAVLGLLQYAIGAVTGSLVGLLHNGTAVPMAAAIAACELAVWGVLRTAAPRV</sequence>
<feature type="transmembrane region" description="Helical" evidence="8">
    <location>
        <begin position="147"/>
        <end position="171"/>
    </location>
</feature>
<comment type="similarity">
    <text evidence="2">Belongs to the major facilitator superfamily. Bcr/CmlA family.</text>
</comment>
<dbReference type="InterPro" id="IPR011701">
    <property type="entry name" value="MFS"/>
</dbReference>
<keyword evidence="4" id="KW-1003">Cell membrane</keyword>
<feature type="transmembrane region" description="Helical" evidence="8">
    <location>
        <begin position="61"/>
        <end position="78"/>
    </location>
</feature>